<dbReference type="InterPro" id="IPR043504">
    <property type="entry name" value="Peptidase_S1_PA_chymotrypsin"/>
</dbReference>
<feature type="signal peptide" evidence="4">
    <location>
        <begin position="1"/>
        <end position="26"/>
    </location>
</feature>
<dbReference type="OrthoDB" id="6755574at2759"/>
<dbReference type="InterPro" id="IPR018114">
    <property type="entry name" value="TRYPSIN_HIS"/>
</dbReference>
<dbReference type="PRINTS" id="PR00722">
    <property type="entry name" value="CHYMOTRYPSIN"/>
</dbReference>
<keyword evidence="3" id="KW-0720">Serine protease</keyword>
<dbReference type="Pfam" id="PF00089">
    <property type="entry name" value="Trypsin"/>
    <property type="match status" value="1"/>
</dbReference>
<dbReference type="EMBL" id="CAACVG010006811">
    <property type="protein sequence ID" value="VEN41932.1"/>
    <property type="molecule type" value="Genomic_DNA"/>
</dbReference>
<dbReference type="SMART" id="SM00020">
    <property type="entry name" value="Tryp_SPc"/>
    <property type="match status" value="1"/>
</dbReference>
<organism evidence="6 7">
    <name type="scientific">Callosobruchus maculatus</name>
    <name type="common">Southern cowpea weevil</name>
    <name type="synonym">Pulse bruchid</name>
    <dbReference type="NCBI Taxonomy" id="64391"/>
    <lineage>
        <taxon>Eukaryota</taxon>
        <taxon>Metazoa</taxon>
        <taxon>Ecdysozoa</taxon>
        <taxon>Arthropoda</taxon>
        <taxon>Hexapoda</taxon>
        <taxon>Insecta</taxon>
        <taxon>Pterygota</taxon>
        <taxon>Neoptera</taxon>
        <taxon>Endopterygota</taxon>
        <taxon>Coleoptera</taxon>
        <taxon>Polyphaga</taxon>
        <taxon>Cucujiformia</taxon>
        <taxon>Chrysomeloidea</taxon>
        <taxon>Chrysomelidae</taxon>
        <taxon>Bruchinae</taxon>
        <taxon>Bruchini</taxon>
        <taxon>Callosobruchus</taxon>
    </lineage>
</organism>
<evidence type="ECO:0000256" key="2">
    <source>
        <dbReference type="ARBA" id="ARBA00022801"/>
    </source>
</evidence>
<evidence type="ECO:0000256" key="4">
    <source>
        <dbReference type="SAM" id="SignalP"/>
    </source>
</evidence>
<dbReference type="InterPro" id="IPR050127">
    <property type="entry name" value="Serine_Proteases_S1"/>
</dbReference>
<protein>
    <recommendedName>
        <fullName evidence="5">Peptidase S1 domain-containing protein</fullName>
    </recommendedName>
</protein>
<accession>A0A653C2H3</accession>
<keyword evidence="4" id="KW-0732">Signal</keyword>
<dbReference type="PROSITE" id="PS00134">
    <property type="entry name" value="TRYPSIN_HIS"/>
    <property type="match status" value="1"/>
</dbReference>
<dbReference type="AlphaFoldDB" id="A0A653C2H3"/>
<keyword evidence="2" id="KW-0378">Hydrolase</keyword>
<feature type="domain" description="Peptidase S1" evidence="5">
    <location>
        <begin position="30"/>
        <end position="217"/>
    </location>
</feature>
<dbReference type="InterPro" id="IPR001314">
    <property type="entry name" value="Peptidase_S1A"/>
</dbReference>
<keyword evidence="1" id="KW-0645">Protease</keyword>
<keyword evidence="7" id="KW-1185">Reference proteome</keyword>
<evidence type="ECO:0000256" key="3">
    <source>
        <dbReference type="ARBA" id="ARBA00022825"/>
    </source>
</evidence>
<evidence type="ECO:0000313" key="6">
    <source>
        <dbReference type="EMBL" id="VEN41932.1"/>
    </source>
</evidence>
<evidence type="ECO:0000256" key="1">
    <source>
        <dbReference type="ARBA" id="ARBA00022670"/>
    </source>
</evidence>
<dbReference type="InterPro" id="IPR009003">
    <property type="entry name" value="Peptidase_S1_PA"/>
</dbReference>
<dbReference type="GO" id="GO:0005615">
    <property type="term" value="C:extracellular space"/>
    <property type="evidence" value="ECO:0007669"/>
    <property type="project" value="TreeGrafter"/>
</dbReference>
<dbReference type="PANTHER" id="PTHR24264">
    <property type="entry name" value="TRYPSIN-RELATED"/>
    <property type="match status" value="1"/>
</dbReference>
<evidence type="ECO:0000313" key="7">
    <source>
        <dbReference type="Proteomes" id="UP000410492"/>
    </source>
</evidence>
<name>A0A653C2H3_CALMS</name>
<dbReference type="PANTHER" id="PTHR24264:SF77">
    <property type="entry name" value="PEPTIDASE S1 DOMAIN-CONTAINING PROTEIN"/>
    <property type="match status" value="1"/>
</dbReference>
<dbReference type="Gene3D" id="2.40.10.10">
    <property type="entry name" value="Trypsin-like serine proteases"/>
    <property type="match status" value="1"/>
</dbReference>
<dbReference type="GO" id="GO:0006508">
    <property type="term" value="P:proteolysis"/>
    <property type="evidence" value="ECO:0007669"/>
    <property type="project" value="UniProtKB-KW"/>
</dbReference>
<dbReference type="Proteomes" id="UP000410492">
    <property type="component" value="Unassembled WGS sequence"/>
</dbReference>
<proteinExistence type="predicted"/>
<dbReference type="InterPro" id="IPR001254">
    <property type="entry name" value="Trypsin_dom"/>
</dbReference>
<dbReference type="PROSITE" id="PS50240">
    <property type="entry name" value="TRYPSIN_DOM"/>
    <property type="match status" value="1"/>
</dbReference>
<feature type="chain" id="PRO_5024841950" description="Peptidase S1 domain-containing protein" evidence="4">
    <location>
        <begin position="27"/>
        <end position="226"/>
    </location>
</feature>
<gene>
    <name evidence="6" type="ORF">CALMAC_LOCUS5587</name>
</gene>
<dbReference type="SUPFAM" id="SSF50494">
    <property type="entry name" value="Trypsin-like serine proteases"/>
    <property type="match status" value="1"/>
</dbReference>
<evidence type="ECO:0000259" key="5">
    <source>
        <dbReference type="PROSITE" id="PS50240"/>
    </source>
</evidence>
<sequence>MSKSNVQLVYSAVFLVMLFHIKFCLSEEKIIGGQVCTSVKHDFVVAILAKEDLGKMHICTGSLLNAKWVLTAAHCCTRMTGFVMAGVSIHSVKAQLALGSTKDVTISAIDECVMHEDWDPKRTVNDISLLKLVGEILEGPTVSYVKLPDVKLEDDIDVTIAAGVSMGWGLTNVTANQSADVLQCLSLNVLPASKCINTFQTKHDPDTCVFSTEANLCFMETLEDLS</sequence>
<dbReference type="GO" id="GO:0004252">
    <property type="term" value="F:serine-type endopeptidase activity"/>
    <property type="evidence" value="ECO:0007669"/>
    <property type="project" value="InterPro"/>
</dbReference>
<reference evidence="6 7" key="1">
    <citation type="submission" date="2019-01" db="EMBL/GenBank/DDBJ databases">
        <authorList>
            <person name="Sayadi A."/>
        </authorList>
    </citation>
    <scope>NUCLEOTIDE SEQUENCE [LARGE SCALE GENOMIC DNA]</scope>
</reference>